<organism evidence="1 2">
    <name type="scientific">Dallia pectoralis</name>
    <name type="common">Alaska blackfish</name>
    <dbReference type="NCBI Taxonomy" id="75939"/>
    <lineage>
        <taxon>Eukaryota</taxon>
        <taxon>Metazoa</taxon>
        <taxon>Chordata</taxon>
        <taxon>Craniata</taxon>
        <taxon>Vertebrata</taxon>
        <taxon>Euteleostomi</taxon>
        <taxon>Actinopterygii</taxon>
        <taxon>Neopterygii</taxon>
        <taxon>Teleostei</taxon>
        <taxon>Protacanthopterygii</taxon>
        <taxon>Esociformes</taxon>
        <taxon>Umbridae</taxon>
        <taxon>Dallia</taxon>
    </lineage>
</organism>
<dbReference type="EMBL" id="CM055753">
    <property type="protein sequence ID" value="KAJ7991923.1"/>
    <property type="molecule type" value="Genomic_DNA"/>
</dbReference>
<evidence type="ECO:0000313" key="1">
    <source>
        <dbReference type="EMBL" id="KAJ7991923.1"/>
    </source>
</evidence>
<keyword evidence="2" id="KW-1185">Reference proteome</keyword>
<reference evidence="1" key="1">
    <citation type="submission" date="2021-05" db="EMBL/GenBank/DDBJ databases">
        <authorList>
            <person name="Pan Q."/>
            <person name="Jouanno E."/>
            <person name="Zahm M."/>
            <person name="Klopp C."/>
            <person name="Cabau C."/>
            <person name="Louis A."/>
            <person name="Berthelot C."/>
            <person name="Parey E."/>
            <person name="Roest Crollius H."/>
            <person name="Montfort J."/>
            <person name="Robinson-Rechavi M."/>
            <person name="Bouchez O."/>
            <person name="Lampietro C."/>
            <person name="Lopez Roques C."/>
            <person name="Donnadieu C."/>
            <person name="Postlethwait J."/>
            <person name="Bobe J."/>
            <person name="Dillon D."/>
            <person name="Chandos A."/>
            <person name="von Hippel F."/>
            <person name="Guiguen Y."/>
        </authorList>
    </citation>
    <scope>NUCLEOTIDE SEQUENCE</scope>
    <source>
        <strain evidence="1">YG-Jan2019</strain>
    </source>
</reference>
<gene>
    <name evidence="1" type="ORF">DPEC_G00288900</name>
</gene>
<evidence type="ECO:0000313" key="2">
    <source>
        <dbReference type="Proteomes" id="UP001157502"/>
    </source>
</evidence>
<protein>
    <submittedName>
        <fullName evidence="1">Uncharacterized protein</fullName>
    </submittedName>
</protein>
<proteinExistence type="predicted"/>
<accession>A0ACC2FKU9</accession>
<sequence>MIPVHRSNPVSCVRPGRPAHKRVDVEPGDESVSKSPRLSESPVDAAPLGSSPGSPVSPVPSQQGPSRIGPFLLLPVDNRDLMYVALNVDTGVELVCKKFDLGLYQEKIRAYSVLPVHRNIARIRDIVLGERHAYVFLDKGHGDMHTFVKSCKRLSEGRAAKLFHQVASAVAHCHQHGIVLGDLKLRKFVFSDEERSRVQLEGLDDSHILGGDDSLSETHGCPAYVSPEILSGPGSYSGKPADVWSLGVTLYTMLVGRYPFHDADPAALFSKIRRGQCCLPDGLSPRAKCLLRSLLRKDPWERLTAAEVLIHPWLVDAVQETGVTEQEVALAEQTVPSFDEEEDSDLFC</sequence>
<comment type="caution">
    <text evidence="1">The sequence shown here is derived from an EMBL/GenBank/DDBJ whole genome shotgun (WGS) entry which is preliminary data.</text>
</comment>
<dbReference type="Proteomes" id="UP001157502">
    <property type="component" value="Chromosome 26"/>
</dbReference>
<name>A0ACC2FKU9_DALPE</name>